<feature type="domain" description="TIL-like" evidence="1">
    <location>
        <begin position="338"/>
        <end position="379"/>
    </location>
</feature>
<protein>
    <submittedName>
        <fullName evidence="5">EB domain-containing protein</fullName>
    </submittedName>
</protein>
<dbReference type="EMBL" id="UYYG01001157">
    <property type="protein sequence ID" value="VDN56942.1"/>
    <property type="molecule type" value="Genomic_DNA"/>
</dbReference>
<feature type="domain" description="TIL-like" evidence="1">
    <location>
        <begin position="73"/>
        <end position="112"/>
    </location>
</feature>
<gene>
    <name evidence="2" type="ORF">DME_LOCUS6915</name>
</gene>
<dbReference type="WBParaSite" id="DME_0000255501-mRNA-1">
    <property type="protein sequence ID" value="DME_0000255501-mRNA-1"/>
    <property type="gene ID" value="DME_0000255501"/>
</dbReference>
<dbReference type="Proteomes" id="UP000038040">
    <property type="component" value="Unplaced"/>
</dbReference>
<dbReference type="InterPro" id="IPR054450">
    <property type="entry name" value="TIL-like_dom"/>
</dbReference>
<name>A0A158Q3J9_DRAME</name>
<evidence type="ECO:0000259" key="1">
    <source>
        <dbReference type="Pfam" id="PF22897"/>
    </source>
</evidence>
<dbReference type="Proteomes" id="UP000274756">
    <property type="component" value="Unassembled WGS sequence"/>
</dbReference>
<evidence type="ECO:0000313" key="5">
    <source>
        <dbReference type="WBParaSite" id="DME_0000255501-mRNA-1"/>
    </source>
</evidence>
<feature type="domain" description="TIL-like" evidence="1">
    <location>
        <begin position="266"/>
        <end position="307"/>
    </location>
</feature>
<evidence type="ECO:0000313" key="3">
    <source>
        <dbReference type="Proteomes" id="UP000038040"/>
    </source>
</evidence>
<sequence>MIFRTIQQEATSHSLAHAKCLQRCSCLNTTHSEINGQCIEALADNYDENENGNLQEQSYKLNKFIIDFECRLVGSGCGKNMVLEIVSKVNGYCIDKCVCADNFVENDVECIQCDWEEDDNDNNDNYNSTTKLFRPLLITPQTYRLGERIYDRRCVITGRSCGINMSKEVEMSCFRTGTCNLNEIFYEIECIQLGHSCGPNMELIIIDKRLFNTNKCVMQCQCVHGYIESNGRCTEITKKLNERIVCMRGGCTLNELVQDISCSLKGRFCGQNMKFGLIKQSAHRHYNCIVKCKCAKGYEEQNGQCIIEHGKTIRTKNICMENGCEVGRIIRDEGCHLTGEKCGNNMIFMVVNSTVRNGTYSIYCTQQCACIYSDSIENTSSCKEKGTTGYSPTLHNAITTALNDFKAHIKKEFNLGEEISDLGCRLRNFKCGINKKFIVVKEFSAEHDPNIKGCIERCSCILPRPDGCMQNF</sequence>
<dbReference type="Pfam" id="PF22897">
    <property type="entry name" value="TIL_2"/>
    <property type="match status" value="4"/>
</dbReference>
<feature type="domain" description="TIL-like" evidence="1">
    <location>
        <begin position="192"/>
        <end position="234"/>
    </location>
</feature>
<accession>A0A158Q3J9</accession>
<reference evidence="2 4" key="2">
    <citation type="submission" date="2018-11" db="EMBL/GenBank/DDBJ databases">
        <authorList>
            <consortium name="Pathogen Informatics"/>
        </authorList>
    </citation>
    <scope>NUCLEOTIDE SEQUENCE [LARGE SCALE GENOMIC DNA]</scope>
</reference>
<evidence type="ECO:0000313" key="2">
    <source>
        <dbReference type="EMBL" id="VDN56942.1"/>
    </source>
</evidence>
<organism evidence="3 5">
    <name type="scientific">Dracunculus medinensis</name>
    <name type="common">Guinea worm</name>
    <dbReference type="NCBI Taxonomy" id="318479"/>
    <lineage>
        <taxon>Eukaryota</taxon>
        <taxon>Metazoa</taxon>
        <taxon>Ecdysozoa</taxon>
        <taxon>Nematoda</taxon>
        <taxon>Chromadorea</taxon>
        <taxon>Rhabditida</taxon>
        <taxon>Spirurina</taxon>
        <taxon>Dracunculoidea</taxon>
        <taxon>Dracunculidae</taxon>
        <taxon>Dracunculus</taxon>
    </lineage>
</organism>
<dbReference type="AlphaFoldDB" id="A0A158Q3J9"/>
<proteinExistence type="predicted"/>
<reference evidence="5" key="1">
    <citation type="submission" date="2016-04" db="UniProtKB">
        <authorList>
            <consortium name="WormBaseParasite"/>
        </authorList>
    </citation>
    <scope>IDENTIFICATION</scope>
</reference>
<evidence type="ECO:0000313" key="4">
    <source>
        <dbReference type="Proteomes" id="UP000274756"/>
    </source>
</evidence>
<dbReference type="OrthoDB" id="409374at2759"/>
<keyword evidence="4" id="KW-1185">Reference proteome</keyword>